<dbReference type="Gene3D" id="1.10.10.10">
    <property type="entry name" value="Winged helix-like DNA-binding domain superfamily/Winged helix DNA-binding domain"/>
    <property type="match status" value="1"/>
</dbReference>
<gene>
    <name evidence="6" type="ORF">C1875_07290</name>
</gene>
<reference evidence="6 7" key="1">
    <citation type="journal article" date="2018" name="Elife">
        <title>Discovery and characterization of a prevalent human gut bacterial enzyme sufficient for the inactivation of a family of plant toxins.</title>
        <authorList>
            <person name="Koppel N."/>
            <person name="Bisanz J.E."/>
            <person name="Pandelia M.E."/>
            <person name="Turnbaugh P.J."/>
            <person name="Balskus E.P."/>
        </authorList>
    </citation>
    <scope>NUCLEOTIDE SEQUENCE [LARGE SCALE GENOMIC DNA]</scope>
    <source>
        <strain evidence="6 7">W1 BHI 6</strain>
    </source>
</reference>
<accession>A0A369MHI6</accession>
<evidence type="ECO:0000256" key="1">
    <source>
        <dbReference type="ARBA" id="ARBA00009437"/>
    </source>
</evidence>
<dbReference type="GO" id="GO:0003700">
    <property type="term" value="F:DNA-binding transcription factor activity"/>
    <property type="evidence" value="ECO:0007669"/>
    <property type="project" value="InterPro"/>
</dbReference>
<protein>
    <recommendedName>
        <fullName evidence="5">HTH lysR-type domain-containing protein</fullName>
    </recommendedName>
</protein>
<dbReference type="RefSeq" id="WP_114533707.1">
    <property type="nucleotide sequence ID" value="NZ_JADNER010000030.1"/>
</dbReference>
<evidence type="ECO:0000259" key="5">
    <source>
        <dbReference type="PROSITE" id="PS50931"/>
    </source>
</evidence>
<dbReference type="InterPro" id="IPR036390">
    <property type="entry name" value="WH_DNA-bd_sf"/>
</dbReference>
<keyword evidence="4" id="KW-0804">Transcription</keyword>
<feature type="domain" description="HTH lysR-type" evidence="5">
    <location>
        <begin position="30"/>
        <end position="79"/>
    </location>
</feature>
<dbReference type="Gene3D" id="3.40.190.10">
    <property type="entry name" value="Periplasmic binding protein-like II"/>
    <property type="match status" value="2"/>
</dbReference>
<proteinExistence type="inferred from homology"/>
<dbReference type="Pfam" id="PF00126">
    <property type="entry name" value="HTH_1"/>
    <property type="match status" value="1"/>
</dbReference>
<dbReference type="SUPFAM" id="SSF53850">
    <property type="entry name" value="Periplasmic binding protein-like II"/>
    <property type="match status" value="1"/>
</dbReference>
<comment type="similarity">
    <text evidence="1">Belongs to the LysR transcriptional regulatory family.</text>
</comment>
<dbReference type="CDD" id="cd05466">
    <property type="entry name" value="PBP2_LTTR_substrate"/>
    <property type="match status" value="1"/>
</dbReference>
<dbReference type="PANTHER" id="PTHR30346">
    <property type="entry name" value="TRANSCRIPTIONAL DUAL REGULATOR HCAR-RELATED"/>
    <property type="match status" value="1"/>
</dbReference>
<dbReference type="InterPro" id="IPR036388">
    <property type="entry name" value="WH-like_DNA-bd_sf"/>
</dbReference>
<dbReference type="AlphaFoldDB" id="A0A369MHI6"/>
<dbReference type="GO" id="GO:0032993">
    <property type="term" value="C:protein-DNA complex"/>
    <property type="evidence" value="ECO:0007669"/>
    <property type="project" value="TreeGrafter"/>
</dbReference>
<dbReference type="FunFam" id="1.10.10.10:FF:000001">
    <property type="entry name" value="LysR family transcriptional regulator"/>
    <property type="match status" value="1"/>
</dbReference>
<dbReference type="SUPFAM" id="SSF46785">
    <property type="entry name" value="Winged helix' DNA-binding domain"/>
    <property type="match status" value="1"/>
</dbReference>
<dbReference type="PANTHER" id="PTHR30346:SF0">
    <property type="entry name" value="HCA OPERON TRANSCRIPTIONAL ACTIVATOR HCAR"/>
    <property type="match status" value="1"/>
</dbReference>
<keyword evidence="2" id="KW-0805">Transcription regulation</keyword>
<comment type="caution">
    <text evidence="6">The sequence shown here is derived from an EMBL/GenBank/DDBJ whole genome shotgun (WGS) entry which is preliminary data.</text>
</comment>
<evidence type="ECO:0000313" key="7">
    <source>
        <dbReference type="Proteomes" id="UP000253970"/>
    </source>
</evidence>
<evidence type="ECO:0000256" key="4">
    <source>
        <dbReference type="ARBA" id="ARBA00023163"/>
    </source>
</evidence>
<evidence type="ECO:0000256" key="3">
    <source>
        <dbReference type="ARBA" id="ARBA00023125"/>
    </source>
</evidence>
<dbReference type="EMBL" id="PPTU01000009">
    <property type="protein sequence ID" value="RDB70563.1"/>
    <property type="molecule type" value="Genomic_DNA"/>
</dbReference>
<dbReference type="PRINTS" id="PR00039">
    <property type="entry name" value="HTHLYSR"/>
</dbReference>
<organism evidence="6 7">
    <name type="scientific">Eggerthella lenta</name>
    <name type="common">Eubacterium lentum</name>
    <dbReference type="NCBI Taxonomy" id="84112"/>
    <lineage>
        <taxon>Bacteria</taxon>
        <taxon>Bacillati</taxon>
        <taxon>Actinomycetota</taxon>
        <taxon>Coriobacteriia</taxon>
        <taxon>Eggerthellales</taxon>
        <taxon>Eggerthellaceae</taxon>
        <taxon>Eggerthella</taxon>
    </lineage>
</organism>
<keyword evidence="3" id="KW-0238">DNA-binding</keyword>
<dbReference type="InterPro" id="IPR000847">
    <property type="entry name" value="LysR_HTH_N"/>
</dbReference>
<dbReference type="PROSITE" id="PS50931">
    <property type="entry name" value="HTH_LYSR"/>
    <property type="match status" value="1"/>
</dbReference>
<dbReference type="InterPro" id="IPR005119">
    <property type="entry name" value="LysR_subst-bd"/>
</dbReference>
<dbReference type="Proteomes" id="UP000253970">
    <property type="component" value="Unassembled WGS sequence"/>
</dbReference>
<dbReference type="GO" id="GO:0003677">
    <property type="term" value="F:DNA binding"/>
    <property type="evidence" value="ECO:0007669"/>
    <property type="project" value="UniProtKB-KW"/>
</dbReference>
<sequence length="335" mass="37449">MKSAVPYDDPIGYSVSEFGGTMRISYVHEFIVLAEKLSFTAAANELHVSQSALSKHIAALEADFNTQLLNRNKHLVVLTSQGEQFLDAARIIDRTFQRAKQSLQQQARNDSMLMVGGLVDSPGEFSVLSRAVQIMQQQDPSRMVHFVPVTTMSVRTQIVDDVIDCAFTSYDYASAPDQEKDMFEYTVIGKMPFTAIMLKSHPLAQRSALHVQNLEGQTLVQLSGPRSHSGWNRIHSWLSRHGVNAETQPYNVFSLNDYINVDLEGSIFILPTIEMRKGELHDPVRTIVPFDDPDAFFPFGVLRLKNSRKAAAIETLAEATRKVIASDSECDLQLT</sequence>
<evidence type="ECO:0000313" key="6">
    <source>
        <dbReference type="EMBL" id="RDB70563.1"/>
    </source>
</evidence>
<dbReference type="Pfam" id="PF03466">
    <property type="entry name" value="LysR_substrate"/>
    <property type="match status" value="1"/>
</dbReference>
<evidence type="ECO:0000256" key="2">
    <source>
        <dbReference type="ARBA" id="ARBA00023015"/>
    </source>
</evidence>
<name>A0A369MHI6_EGGLN</name>